<organism evidence="4">
    <name type="scientific">Schizophyllum commune (strain H4-8 / FGSC 9210)</name>
    <name type="common">Split gill fungus</name>
    <dbReference type="NCBI Taxonomy" id="578458"/>
    <lineage>
        <taxon>Eukaryota</taxon>
        <taxon>Fungi</taxon>
        <taxon>Dikarya</taxon>
        <taxon>Basidiomycota</taxon>
        <taxon>Agaricomycotina</taxon>
        <taxon>Agaricomycetes</taxon>
        <taxon>Agaricomycetidae</taxon>
        <taxon>Agaricales</taxon>
        <taxon>Schizophyllaceae</taxon>
        <taxon>Schizophyllum</taxon>
    </lineage>
</organism>
<dbReference type="InParanoid" id="D8PYK6"/>
<feature type="compositionally biased region" description="Low complexity" evidence="1">
    <location>
        <begin position="1450"/>
        <end position="1463"/>
    </location>
</feature>
<dbReference type="Gene3D" id="2.130.10.10">
    <property type="entry name" value="YVTN repeat-like/Quinoprotein amine dehydrogenase"/>
    <property type="match status" value="1"/>
</dbReference>
<dbReference type="GO" id="GO:0006914">
    <property type="term" value="P:autophagy"/>
    <property type="evidence" value="ECO:0007669"/>
    <property type="project" value="InterPro"/>
</dbReference>
<sequence>MPSRASKNARQQRKDQQRHYGEGEGLGTYTPDAPSLSASPAVRPYEIDDIDILDGGALLQEEVPRGEDVVPASTNAQQDEGRVADWGTALVDVEVPATTPQCPTPLSEPEEPRAVRGKKHRKGKKDPGGVLDELRRNGLLGAQPQSEIAEAPGTSPEGTFAGGAEGAWSKAEGSEGVRSPILASLQTRAAAIARRLRAVTVFHVDAVFRVYKRIFCIVPVSAIPRWLAAYRLVGQEALRVVFALRQRPRFEGASGVPQDPAPTNEGVGGEEGTAAYGGPAEMLYPAREEHSAATEERAWQASMAEAFRGEAMGMEEAFDGEESRMEQTLRLGVGKGWEGVAAAGGGRSTSGVDATSRGQVVGRGELKRSGFEPEQSPQSGVARSLRDASPVHPVRQASPVQHVRRASAYERAPVQKRTPPTHHRTVSSPHERSLPSPYGQTATSSYDRQPHERSMPSRRRSMARANVPDIDTLLETSRDTIRGRGPPARDLRSPREVDEVRRETIRSAEWHDVGSKRMLVLVYSDEVGGVEDDISEYDQEDDFVNGDRGGGLQLWDCTDLAGVRELLSIDGRALAGIGKIVYAAPLPLRPGHTEIFIGVLVNERDSSSLIVYSLVSHEIVKQVRLPGPATQFESSRDWIVVGLAAPKAELRVLSLSTLEVLGIVPGVGLHLSVPTHASASHTSASQQDVSKSAVANSLEPVFALSGRLLAYATAPPDAATASTSFASISAVTAPADISFASGLGSAASGLSQLVGRAARGETTREELTRTRDDLARAGASVAGAGTPMVADKGREADHTVPRQVAVLPSPGQPISRVRFNAEGTQILAARSDGTSAAVWALSPDVNLSTSEQADGDLRETASLVYTLRRGRTNAVLDSTAWAWDGRWVALASKRRTVHVFATMPYGGPPDGYSHVEGKVRNPASLQPLGVETHPLVRLRFTRVDQGHLSPVADSMYPAGTAGHGATQNPAPLAVMFLRSNEQRRLPASLQPTNPLTNFVPSTSAGRLSVSAGRSSGSFGRFTPSTSAGRFTPSTSAGRPTSVLSSTSTGSDAPLSPRGQASASFGNNHQDVLVFDPADGTLSLRRITTEIRPRDAGGMAVSIAGTSISLSTLGALGRSPSVGAGKPGAPGISPASSASGGRDEASMVLSATEDVVATWRVRRDPEWTEIRERVAVDDAHVPQQQVVNAKDALALAELSTFPRASAMLPRSIYLTHQFTFRALGEDYHALLRQYRFTVKGPVISVRHEVVAKPGAADGFVDGMDDIEPERASFDAPLAHAISADVGAPVQTVLPMLPNGRPRSFMSGIPSLPARTPIPIRVPSLSSRRASTGGSRTSFIAVADRMGEGIRRGYSKIRAPSHGPASVDESVPLEFDEEDEDFAPRVFEDLDAESEDFEEFPEASKPATAIRDGIHTRTNGPKDADVLIPDLNSGKFALRARTTTDQTGHATFSFRSPSRPSPAARQITSSKHRSSATPAADEGTWGAWDVEGVSTTGDAQFDDFAGVATSFDDPTFMDADKRMPGDMFSDAVASSRGPALGDRTAEAGDGVGDEQSAELRKKKSRKKRRIVDGIE</sequence>
<reference evidence="3 4" key="1">
    <citation type="journal article" date="2010" name="Nat. Biotechnol.">
        <title>Genome sequence of the model mushroom Schizophyllum commune.</title>
        <authorList>
            <person name="Ohm R.A."/>
            <person name="de Jong J.F."/>
            <person name="Lugones L.G."/>
            <person name="Aerts A."/>
            <person name="Kothe E."/>
            <person name="Stajich J.E."/>
            <person name="de Vries R.P."/>
            <person name="Record E."/>
            <person name="Levasseur A."/>
            <person name="Baker S.E."/>
            <person name="Bartholomew K.A."/>
            <person name="Coutinho P.M."/>
            <person name="Erdmann S."/>
            <person name="Fowler T.J."/>
            <person name="Gathman A.C."/>
            <person name="Lombard V."/>
            <person name="Henrissat B."/>
            <person name="Knabe N."/>
            <person name="Kuees U."/>
            <person name="Lilly W.W."/>
            <person name="Lindquist E."/>
            <person name="Lucas S."/>
            <person name="Magnuson J.K."/>
            <person name="Piumi F."/>
            <person name="Raudaskoski M."/>
            <person name="Salamov A."/>
            <person name="Schmutz J."/>
            <person name="Schwarze F.W.M.R."/>
            <person name="vanKuyk P.A."/>
            <person name="Horton J.S."/>
            <person name="Grigoriev I.V."/>
            <person name="Woesten H.A.B."/>
        </authorList>
    </citation>
    <scope>NUCLEOTIDE SEQUENCE [LARGE SCALE GENOMIC DNA]</scope>
    <source>
        <strain evidence="4">H4-8 / FGSC 9210</strain>
    </source>
</reference>
<dbReference type="InterPro" id="IPR036322">
    <property type="entry name" value="WD40_repeat_dom_sf"/>
</dbReference>
<dbReference type="STRING" id="578458.D8PYK6"/>
<feature type="region of interest" description="Disordered" evidence="1">
    <location>
        <begin position="1120"/>
        <end position="1143"/>
    </location>
</feature>
<dbReference type="InterPro" id="IPR045142">
    <property type="entry name" value="BCAS3-like"/>
</dbReference>
<feature type="compositionally biased region" description="Polar residues" evidence="1">
    <location>
        <begin position="438"/>
        <end position="447"/>
    </location>
</feature>
<name>D8PYK6_SCHCM</name>
<dbReference type="PANTHER" id="PTHR13268">
    <property type="entry name" value="BREAST CARCINOMA AMPLIFIED SEQUENCE 3"/>
    <property type="match status" value="1"/>
</dbReference>
<dbReference type="EMBL" id="GL377304">
    <property type="protein sequence ID" value="EFI99277.1"/>
    <property type="molecule type" value="Genomic_DNA"/>
</dbReference>
<dbReference type="InterPro" id="IPR015943">
    <property type="entry name" value="WD40/YVTN_repeat-like_dom_sf"/>
</dbReference>
<dbReference type="RefSeq" id="XP_003034180.1">
    <property type="nucleotide sequence ID" value="XM_003034134.1"/>
</dbReference>
<proteinExistence type="predicted"/>
<dbReference type="PANTHER" id="PTHR13268:SF0">
    <property type="entry name" value="BCAS3 MICROTUBULE ASSOCIATED CELL MIGRATION FACTOR"/>
    <property type="match status" value="1"/>
</dbReference>
<dbReference type="GO" id="GO:0042594">
    <property type="term" value="P:response to starvation"/>
    <property type="evidence" value="ECO:0007669"/>
    <property type="project" value="TreeGrafter"/>
</dbReference>
<feature type="region of interest" description="Disordered" evidence="1">
    <location>
        <begin position="1"/>
        <end position="42"/>
    </location>
</feature>
<dbReference type="eggNOG" id="KOG2109">
    <property type="taxonomic scope" value="Eukaryota"/>
</dbReference>
<feature type="compositionally biased region" description="Polar residues" evidence="1">
    <location>
        <begin position="1027"/>
        <end position="1050"/>
    </location>
</feature>
<feature type="region of interest" description="Disordered" evidence="1">
    <location>
        <begin position="342"/>
        <end position="496"/>
    </location>
</feature>
<feature type="compositionally biased region" description="Basic residues" evidence="1">
    <location>
        <begin position="1558"/>
        <end position="1567"/>
    </location>
</feature>
<feature type="region of interest" description="Disordered" evidence="1">
    <location>
        <begin position="1442"/>
        <end position="1484"/>
    </location>
</feature>
<feature type="region of interest" description="Disordered" evidence="1">
    <location>
        <begin position="985"/>
        <end position="1063"/>
    </location>
</feature>
<dbReference type="OrthoDB" id="25778at2759"/>
<feature type="domain" description="BCAS3 WD40" evidence="2">
    <location>
        <begin position="802"/>
        <end position="965"/>
    </location>
</feature>
<evidence type="ECO:0000259" key="2">
    <source>
        <dbReference type="Pfam" id="PF21034"/>
    </source>
</evidence>
<dbReference type="Pfam" id="PF21034">
    <property type="entry name" value="BCAS3_WD40"/>
    <property type="match status" value="1"/>
</dbReference>
<feature type="region of interest" description="Disordered" evidence="1">
    <location>
        <begin position="251"/>
        <end position="272"/>
    </location>
</feature>
<dbReference type="OMA" id="VLPMYPN"/>
<feature type="compositionally biased region" description="Basic and acidic residues" evidence="1">
    <location>
        <begin position="476"/>
        <end position="496"/>
    </location>
</feature>
<dbReference type="Proteomes" id="UP000007431">
    <property type="component" value="Unassembled WGS sequence"/>
</dbReference>
<dbReference type="SUPFAM" id="SSF50978">
    <property type="entry name" value="WD40 repeat-like"/>
    <property type="match status" value="1"/>
</dbReference>
<feature type="compositionally biased region" description="Low complexity" evidence="1">
    <location>
        <begin position="1122"/>
        <end position="1139"/>
    </location>
</feature>
<dbReference type="HOGENOM" id="CLU_245418_0_0_1"/>
<keyword evidence="4" id="KW-1185">Reference proteome</keyword>
<dbReference type="KEGG" id="scm:SCHCO_02491924"/>
<feature type="compositionally biased region" description="Polar residues" evidence="1">
    <location>
        <begin position="349"/>
        <end position="358"/>
    </location>
</feature>
<feature type="region of interest" description="Disordered" evidence="1">
    <location>
        <begin position="97"/>
        <end position="173"/>
    </location>
</feature>
<dbReference type="VEuPathDB" id="FungiDB:SCHCODRAFT_02491924"/>
<evidence type="ECO:0000313" key="3">
    <source>
        <dbReference type="EMBL" id="EFI99277.1"/>
    </source>
</evidence>
<feature type="region of interest" description="Disordered" evidence="1">
    <location>
        <begin position="1526"/>
        <end position="1573"/>
    </location>
</feature>
<feature type="compositionally biased region" description="Basic and acidic residues" evidence="1">
    <location>
        <begin position="12"/>
        <end position="22"/>
    </location>
</feature>
<dbReference type="GeneID" id="9586173"/>
<dbReference type="InterPro" id="IPR048382">
    <property type="entry name" value="BCAS3_WD40"/>
</dbReference>
<feature type="compositionally biased region" description="Low complexity" evidence="1">
    <location>
        <begin position="1003"/>
        <end position="1026"/>
    </location>
</feature>
<gene>
    <name evidence="3" type="ORF">SCHCODRAFT_233096</name>
</gene>
<protein>
    <recommendedName>
        <fullName evidence="2">BCAS3 WD40 domain-containing protein</fullName>
    </recommendedName>
</protein>
<evidence type="ECO:0000256" key="1">
    <source>
        <dbReference type="SAM" id="MobiDB-lite"/>
    </source>
</evidence>
<dbReference type="GO" id="GO:0005737">
    <property type="term" value="C:cytoplasm"/>
    <property type="evidence" value="ECO:0007669"/>
    <property type="project" value="TreeGrafter"/>
</dbReference>
<accession>D8PYK6</accession>
<evidence type="ECO:0000313" key="4">
    <source>
        <dbReference type="Proteomes" id="UP000007431"/>
    </source>
</evidence>
<feature type="compositionally biased region" description="Basic residues" evidence="1">
    <location>
        <begin position="115"/>
        <end position="124"/>
    </location>
</feature>
<feature type="compositionally biased region" description="Polar residues" evidence="1">
    <location>
        <begin position="989"/>
        <end position="1002"/>
    </location>
</feature>